<organism evidence="1 2">
    <name type="scientific">Diacronema lutheri</name>
    <name type="common">Unicellular marine alga</name>
    <name type="synonym">Monochrysis lutheri</name>
    <dbReference type="NCBI Taxonomy" id="2081491"/>
    <lineage>
        <taxon>Eukaryota</taxon>
        <taxon>Haptista</taxon>
        <taxon>Haptophyta</taxon>
        <taxon>Pavlovophyceae</taxon>
        <taxon>Pavlovales</taxon>
        <taxon>Pavlovaceae</taxon>
        <taxon>Diacronema</taxon>
    </lineage>
</organism>
<dbReference type="AlphaFoldDB" id="A0A8J5XWR6"/>
<dbReference type="Gene3D" id="3.40.220.10">
    <property type="entry name" value="Leucine Aminopeptidase, subunit E, domain 1"/>
    <property type="match status" value="1"/>
</dbReference>
<sequence length="260" mass="27325">MADGARLMRAWGFPNLGRVELHLTPDVVAFAPHGGCDALLYGANELLSGPLFTPSEANARLEGNSVRGNGIIYPEQCVDGQVTEAGGLELRRILSALPMHGSPPVRCAWGSAVRTIAPGVLRQNFRELLHACPPPFACSSSPPLAAAEPRALLLGCYLRAFDLAWRTDSRGGLPALATVAASLLGAGARGFSLNRAADVLADAVGSWRPPRCEGAEGAAARVLCVGVQDEEVAEAVGSWLDRRARRNGHGTSRHGHEASL</sequence>
<dbReference type="EMBL" id="JAGTXO010000001">
    <property type="protein sequence ID" value="KAG8470082.1"/>
    <property type="molecule type" value="Genomic_DNA"/>
</dbReference>
<reference evidence="1" key="1">
    <citation type="submission" date="2021-05" db="EMBL/GenBank/DDBJ databases">
        <title>The genome of the haptophyte Pavlova lutheri (Diacronema luteri, Pavlovales) - a model for lipid biosynthesis in eukaryotic algae.</title>
        <authorList>
            <person name="Hulatt C.J."/>
            <person name="Posewitz M.C."/>
        </authorList>
    </citation>
    <scope>NUCLEOTIDE SEQUENCE</scope>
    <source>
        <strain evidence="1">NIVA-4/92</strain>
    </source>
</reference>
<accession>A0A8J5XWR6</accession>
<protein>
    <submittedName>
        <fullName evidence="1">Uncharacterized protein</fullName>
    </submittedName>
</protein>
<dbReference type="OrthoDB" id="6077599at2759"/>
<gene>
    <name evidence="1" type="ORF">KFE25_008503</name>
</gene>
<name>A0A8J5XWR6_DIALT</name>
<proteinExistence type="predicted"/>
<dbReference type="Proteomes" id="UP000751190">
    <property type="component" value="Unassembled WGS sequence"/>
</dbReference>
<comment type="caution">
    <text evidence="1">The sequence shown here is derived from an EMBL/GenBank/DDBJ whole genome shotgun (WGS) entry which is preliminary data.</text>
</comment>
<evidence type="ECO:0000313" key="1">
    <source>
        <dbReference type="EMBL" id="KAG8470082.1"/>
    </source>
</evidence>
<dbReference type="InterPro" id="IPR043472">
    <property type="entry name" value="Macro_dom-like"/>
</dbReference>
<evidence type="ECO:0000313" key="2">
    <source>
        <dbReference type="Proteomes" id="UP000751190"/>
    </source>
</evidence>
<dbReference type="SUPFAM" id="SSF52949">
    <property type="entry name" value="Macro domain-like"/>
    <property type="match status" value="1"/>
</dbReference>
<keyword evidence="2" id="KW-1185">Reference proteome</keyword>